<organism evidence="4 5">
    <name type="scientific">Sphaeroforma arctica JP610</name>
    <dbReference type="NCBI Taxonomy" id="667725"/>
    <lineage>
        <taxon>Eukaryota</taxon>
        <taxon>Ichthyosporea</taxon>
        <taxon>Ichthyophonida</taxon>
        <taxon>Sphaeroforma</taxon>
    </lineage>
</organism>
<reference evidence="4 5" key="1">
    <citation type="submission" date="2011-02" db="EMBL/GenBank/DDBJ databases">
        <title>The Genome Sequence of Sphaeroforma arctica JP610.</title>
        <authorList>
            <consortium name="The Broad Institute Genome Sequencing Platform"/>
            <person name="Russ C."/>
            <person name="Cuomo C."/>
            <person name="Young S.K."/>
            <person name="Zeng Q."/>
            <person name="Gargeya S."/>
            <person name="Alvarado L."/>
            <person name="Berlin A."/>
            <person name="Chapman S.B."/>
            <person name="Chen Z."/>
            <person name="Freedman E."/>
            <person name="Gellesch M."/>
            <person name="Goldberg J."/>
            <person name="Griggs A."/>
            <person name="Gujja S."/>
            <person name="Heilman E."/>
            <person name="Heiman D."/>
            <person name="Howarth C."/>
            <person name="Mehta T."/>
            <person name="Neiman D."/>
            <person name="Pearson M."/>
            <person name="Roberts A."/>
            <person name="Saif S."/>
            <person name="Shea T."/>
            <person name="Shenoy N."/>
            <person name="Sisk P."/>
            <person name="Stolte C."/>
            <person name="Sykes S."/>
            <person name="White J."/>
            <person name="Yandava C."/>
            <person name="Burger G."/>
            <person name="Gray M.W."/>
            <person name="Holland P.W.H."/>
            <person name="King N."/>
            <person name="Lang F.B.F."/>
            <person name="Roger A.J."/>
            <person name="Ruiz-Trillo I."/>
            <person name="Haas B."/>
            <person name="Nusbaum C."/>
            <person name="Birren B."/>
        </authorList>
    </citation>
    <scope>NUCLEOTIDE SEQUENCE [LARGE SCALE GENOMIC DNA]</scope>
    <source>
        <strain evidence="4 5">JP610</strain>
    </source>
</reference>
<dbReference type="Proteomes" id="UP000054560">
    <property type="component" value="Unassembled WGS sequence"/>
</dbReference>
<feature type="region of interest" description="Disordered" evidence="1">
    <location>
        <begin position="1"/>
        <end position="44"/>
    </location>
</feature>
<feature type="transmembrane region" description="Helical" evidence="2">
    <location>
        <begin position="162"/>
        <end position="180"/>
    </location>
</feature>
<gene>
    <name evidence="4" type="ORF">SARC_09849</name>
</gene>
<sequence>MGNHNDSTHVGTHATPPENGTDTSTIQNTAAPDDTHVTACDTSSRSVMRATPFNAASMSEDMTVSEDSPVVDPTGACTRVSQYLSKMKGQRDKPLPIPDLLSLTLMAIASFLSIGTLSLIEYLPSSAISSSDYTQVLGSFGASAILVYGLPNAPLSQPRNQIVGQCIAGLIGIACRLLIADNMGGNIILALPVSITLCILCMAVTQSFHPPAGGTNLIMVLSSTTSDIGFGMMVPVIYGTLVMLFWALVTCNLNPRVAFPKYWFGFKHILGIPFYKKSKPDMDVIAPSKASKSASKAEMGVDVRGLVAVEASTRIRACSCDCTCGAQEE</sequence>
<dbReference type="EMBL" id="KQ242658">
    <property type="protein sequence ID" value="KNC77695.1"/>
    <property type="molecule type" value="Genomic_DNA"/>
</dbReference>
<dbReference type="STRING" id="667725.A0A0L0FLR4"/>
<evidence type="ECO:0000256" key="1">
    <source>
        <dbReference type="SAM" id="MobiDB-lite"/>
    </source>
</evidence>
<name>A0A0L0FLR4_9EUKA</name>
<proteinExistence type="predicted"/>
<keyword evidence="2" id="KW-1133">Transmembrane helix</keyword>
<keyword evidence="2" id="KW-0812">Transmembrane</keyword>
<dbReference type="InterPro" id="IPR058581">
    <property type="entry name" value="TM_HPP"/>
</dbReference>
<dbReference type="OrthoDB" id="2016548at2759"/>
<evidence type="ECO:0000256" key="2">
    <source>
        <dbReference type="SAM" id="Phobius"/>
    </source>
</evidence>
<dbReference type="RefSeq" id="XP_014151597.1">
    <property type="nucleotide sequence ID" value="XM_014296122.1"/>
</dbReference>
<evidence type="ECO:0000313" key="5">
    <source>
        <dbReference type="Proteomes" id="UP000054560"/>
    </source>
</evidence>
<feature type="transmembrane region" description="Helical" evidence="2">
    <location>
        <begin position="228"/>
        <end position="249"/>
    </location>
</feature>
<accession>A0A0L0FLR4</accession>
<dbReference type="PANTHER" id="PTHR33741:SF5">
    <property type="entry name" value="TRANSMEMBRANE PROTEIN DDB_G0269096-RELATED"/>
    <property type="match status" value="1"/>
</dbReference>
<protein>
    <recommendedName>
        <fullName evidence="3">HPP transmembrane region domain-containing protein</fullName>
    </recommendedName>
</protein>
<dbReference type="AlphaFoldDB" id="A0A0L0FLR4"/>
<keyword evidence="5" id="KW-1185">Reference proteome</keyword>
<dbReference type="PANTHER" id="PTHR33741">
    <property type="entry name" value="TRANSMEMBRANE PROTEIN DDB_G0269096-RELATED"/>
    <property type="match status" value="1"/>
</dbReference>
<feature type="compositionally biased region" description="Polar residues" evidence="1">
    <location>
        <begin position="18"/>
        <end position="30"/>
    </location>
</feature>
<feature type="transmembrane region" description="Helical" evidence="2">
    <location>
        <begin position="100"/>
        <end position="120"/>
    </location>
</feature>
<evidence type="ECO:0000313" key="4">
    <source>
        <dbReference type="EMBL" id="KNC77695.1"/>
    </source>
</evidence>
<dbReference type="InterPro" id="IPR007065">
    <property type="entry name" value="HPP"/>
</dbReference>
<feature type="transmembrane region" description="Helical" evidence="2">
    <location>
        <begin position="187"/>
        <end position="208"/>
    </location>
</feature>
<feature type="compositionally biased region" description="Polar residues" evidence="1">
    <location>
        <begin position="1"/>
        <end position="10"/>
    </location>
</feature>
<dbReference type="Pfam" id="PF04982">
    <property type="entry name" value="TM_HPP"/>
    <property type="match status" value="1"/>
</dbReference>
<evidence type="ECO:0000259" key="3">
    <source>
        <dbReference type="Pfam" id="PF04982"/>
    </source>
</evidence>
<dbReference type="GeneID" id="25910353"/>
<keyword evidence="2" id="KW-0472">Membrane</keyword>
<feature type="domain" description="HPP transmembrane region" evidence="3">
    <location>
        <begin position="100"/>
        <end position="257"/>
    </location>
</feature>